<dbReference type="GO" id="GO:0046872">
    <property type="term" value="F:metal ion binding"/>
    <property type="evidence" value="ECO:0007669"/>
    <property type="project" value="UniProtKB-KW"/>
</dbReference>
<dbReference type="PANTHER" id="PTHR41394:SF8">
    <property type="entry name" value="MAGNESIUM TRANSPORTER MGTE"/>
    <property type="match status" value="1"/>
</dbReference>
<keyword evidence="4 9" id="KW-0812">Transmembrane</keyword>
<dbReference type="CDD" id="cd04606">
    <property type="entry name" value="CBS_pair_Mg_transporter"/>
    <property type="match status" value="1"/>
</dbReference>
<dbReference type="Pfam" id="PF00571">
    <property type="entry name" value="CBS"/>
    <property type="match status" value="1"/>
</dbReference>
<proteinExistence type="inferred from homology"/>
<dbReference type="GO" id="GO:0015095">
    <property type="term" value="F:magnesium ion transmembrane transporter activity"/>
    <property type="evidence" value="ECO:0007669"/>
    <property type="project" value="UniProtKB-UniRule"/>
</dbReference>
<evidence type="ECO:0000256" key="6">
    <source>
        <dbReference type="ARBA" id="ARBA00022989"/>
    </source>
</evidence>
<dbReference type="Pfam" id="PF01769">
    <property type="entry name" value="MgtE"/>
    <property type="match status" value="1"/>
</dbReference>
<dbReference type="Gene3D" id="3.10.580.10">
    <property type="entry name" value="CBS-domain"/>
    <property type="match status" value="1"/>
</dbReference>
<keyword evidence="12" id="KW-1185">Reference proteome</keyword>
<accession>A0A2U3PDV1</accession>
<evidence type="ECO:0000256" key="5">
    <source>
        <dbReference type="ARBA" id="ARBA00022842"/>
    </source>
</evidence>
<name>A0A2U3PDV1_9MYCO</name>
<dbReference type="InterPro" id="IPR006667">
    <property type="entry name" value="SLC41_membr_dom"/>
</dbReference>
<evidence type="ECO:0000313" key="12">
    <source>
        <dbReference type="Proteomes" id="UP000240424"/>
    </source>
</evidence>
<dbReference type="RefSeq" id="WP_077080475.1">
    <property type="nucleotide sequence ID" value="NZ_FUEZ01000004.1"/>
</dbReference>
<organism evidence="11 12">
    <name type="scientific">Mycobacterium numidiamassiliense</name>
    <dbReference type="NCBI Taxonomy" id="1841861"/>
    <lineage>
        <taxon>Bacteria</taxon>
        <taxon>Bacillati</taxon>
        <taxon>Actinomycetota</taxon>
        <taxon>Actinomycetes</taxon>
        <taxon>Mycobacteriales</taxon>
        <taxon>Mycobacteriaceae</taxon>
        <taxon>Mycobacterium</taxon>
    </lineage>
</organism>
<evidence type="ECO:0000256" key="3">
    <source>
        <dbReference type="ARBA" id="ARBA00022448"/>
    </source>
</evidence>
<evidence type="ECO:0000256" key="9">
    <source>
        <dbReference type="RuleBase" id="RU362011"/>
    </source>
</evidence>
<dbReference type="NCBIfam" id="TIGR00400">
    <property type="entry name" value="mgtE"/>
    <property type="match status" value="1"/>
</dbReference>
<keyword evidence="9" id="KW-1003">Cell membrane</keyword>
<evidence type="ECO:0000256" key="1">
    <source>
        <dbReference type="ARBA" id="ARBA00004141"/>
    </source>
</evidence>
<dbReference type="EMBL" id="FUEZ01000004">
    <property type="protein sequence ID" value="SPM41948.1"/>
    <property type="molecule type" value="Genomic_DNA"/>
</dbReference>
<dbReference type="SUPFAM" id="SSF54631">
    <property type="entry name" value="CBS-domain pair"/>
    <property type="match status" value="1"/>
</dbReference>
<comment type="function">
    <text evidence="9">Acts as a magnesium transporter.</text>
</comment>
<evidence type="ECO:0000256" key="7">
    <source>
        <dbReference type="ARBA" id="ARBA00023136"/>
    </source>
</evidence>
<feature type="transmembrane region" description="Helical" evidence="9">
    <location>
        <begin position="428"/>
        <end position="450"/>
    </location>
</feature>
<dbReference type="InterPro" id="IPR000644">
    <property type="entry name" value="CBS_dom"/>
</dbReference>
<comment type="subcellular location">
    <subcellularLocation>
        <location evidence="9">Cell membrane</location>
        <topology evidence="9">Multi-pass membrane protein</topology>
    </subcellularLocation>
    <subcellularLocation>
        <location evidence="1">Membrane</location>
        <topology evidence="1">Multi-pass membrane protein</topology>
    </subcellularLocation>
</comment>
<feature type="domain" description="CBS" evidence="10">
    <location>
        <begin position="209"/>
        <end position="265"/>
    </location>
</feature>
<feature type="transmembrane region" description="Helical" evidence="9">
    <location>
        <begin position="367"/>
        <end position="388"/>
    </location>
</feature>
<keyword evidence="6 9" id="KW-1133">Transmembrane helix</keyword>
<comment type="similarity">
    <text evidence="2 9">Belongs to the SLC41A transporter family.</text>
</comment>
<dbReference type="STRING" id="1841861.GCA_900157365_02485"/>
<keyword evidence="3 9" id="KW-0813">Transport</keyword>
<feature type="transmembrane region" description="Helical" evidence="9">
    <location>
        <begin position="394"/>
        <end position="416"/>
    </location>
</feature>
<gene>
    <name evidence="11" type="ORF">MNAB215_4165</name>
</gene>
<dbReference type="SMART" id="SM00924">
    <property type="entry name" value="MgtE_N"/>
    <property type="match status" value="1"/>
</dbReference>
<dbReference type="SMART" id="SM00116">
    <property type="entry name" value="CBS"/>
    <property type="match status" value="2"/>
</dbReference>
<dbReference type="InterPro" id="IPR038076">
    <property type="entry name" value="MgtE_N_sf"/>
</dbReference>
<dbReference type="PANTHER" id="PTHR41394">
    <property type="entry name" value="MAGNESIUM TRANSPORTER MGTE"/>
    <property type="match status" value="1"/>
</dbReference>
<evidence type="ECO:0000259" key="10">
    <source>
        <dbReference type="PROSITE" id="PS51371"/>
    </source>
</evidence>
<feature type="transmembrane region" description="Helical" evidence="9">
    <location>
        <begin position="319"/>
        <end position="346"/>
    </location>
</feature>
<evidence type="ECO:0000256" key="8">
    <source>
        <dbReference type="PROSITE-ProRule" id="PRU00703"/>
    </source>
</evidence>
<evidence type="ECO:0000256" key="4">
    <source>
        <dbReference type="ARBA" id="ARBA00022692"/>
    </source>
</evidence>
<feature type="transmembrane region" description="Helical" evidence="9">
    <location>
        <begin position="293"/>
        <end position="313"/>
    </location>
</feature>
<dbReference type="PROSITE" id="PS51371">
    <property type="entry name" value="CBS"/>
    <property type="match status" value="1"/>
</dbReference>
<dbReference type="SUPFAM" id="SSF158791">
    <property type="entry name" value="MgtE N-terminal domain-like"/>
    <property type="match status" value="1"/>
</dbReference>
<keyword evidence="5 9" id="KW-0460">Magnesium</keyword>
<dbReference type="GO" id="GO:0005886">
    <property type="term" value="C:plasma membrane"/>
    <property type="evidence" value="ECO:0007669"/>
    <property type="project" value="UniProtKB-SubCell"/>
</dbReference>
<keyword evidence="7 9" id="KW-0472">Membrane</keyword>
<dbReference type="InterPro" id="IPR036739">
    <property type="entry name" value="SLC41_membr_dom_sf"/>
</dbReference>
<evidence type="ECO:0000313" key="11">
    <source>
        <dbReference type="EMBL" id="SPM41948.1"/>
    </source>
</evidence>
<dbReference type="InterPro" id="IPR006669">
    <property type="entry name" value="MgtE_transporter"/>
</dbReference>
<dbReference type="InterPro" id="IPR006668">
    <property type="entry name" value="Mg_transptr_MgtE_intracell_dom"/>
</dbReference>
<dbReference type="OrthoDB" id="9790355at2"/>
<evidence type="ECO:0000256" key="2">
    <source>
        <dbReference type="ARBA" id="ARBA00009749"/>
    </source>
</evidence>
<dbReference type="Pfam" id="PF03448">
    <property type="entry name" value="MgtE_N"/>
    <property type="match status" value="1"/>
</dbReference>
<dbReference type="Proteomes" id="UP000240424">
    <property type="component" value="Unassembled WGS sequence"/>
</dbReference>
<protein>
    <recommendedName>
        <fullName evidence="9">Magnesium transporter MgtE</fullName>
    </recommendedName>
</protein>
<comment type="subunit">
    <text evidence="9">Homodimer.</text>
</comment>
<keyword evidence="8" id="KW-0129">CBS domain</keyword>
<dbReference type="Gene3D" id="1.10.357.20">
    <property type="entry name" value="SLC41 divalent cation transporters, integral membrane domain"/>
    <property type="match status" value="1"/>
</dbReference>
<reference evidence="11 12" key="1">
    <citation type="submission" date="2017-01" db="EMBL/GenBank/DDBJ databases">
        <authorList>
            <consortium name="Urmite Genomes"/>
        </authorList>
    </citation>
    <scope>NUCLEOTIDE SEQUENCE [LARGE SCALE GENOMIC DNA]</scope>
    <source>
        <strain evidence="11 12">AB215</strain>
    </source>
</reference>
<sequence>MSAPGVNQAPAINVRQVLAAGTPEAVKSWLDAVEDVVERARQLAKLSSSDWHRLGELLDSETGPDVIDSMDADLAADALETMAVPKAAAMIDALDSDHATRILRQMDDHGRDKLLTALPSTRADTLRGLLSWPAESAAAHMLPETLTVAPTMTAGDAIAAVREHASHLRSDSRSGAYIYVTGPGEHLLGVVPFRNLMLAQADSVVADLMEPEMLTVSPLTDEEVAAQTLIDHRLIALPVVDDDGRLLGILTEDDAAGIAEEQATEDAERQGGSAPLEVPYRRASPFLLWRKRIVWLLVLFVAEAYTGTVLRAFEHELETVVALAFFIPLLIGTGGNTGTQITTTLVRAMATSQLRLRDVPAIVVKELSTGVLIGVVMGLAAVIRAWTLGVGPQVTVTVSLSVVAIVLWSSFVASILPPLLQKMRVDPAVVSAPMIATIVDGTGLIIYFMIARMTLPELAGFNFGDTFV</sequence>
<dbReference type="Gene3D" id="1.25.60.10">
    <property type="entry name" value="MgtE N-terminal domain-like"/>
    <property type="match status" value="1"/>
</dbReference>
<dbReference type="AlphaFoldDB" id="A0A2U3PDV1"/>
<dbReference type="InterPro" id="IPR046342">
    <property type="entry name" value="CBS_dom_sf"/>
</dbReference>
<keyword evidence="9" id="KW-0479">Metal-binding</keyword>
<dbReference type="SUPFAM" id="SSF161093">
    <property type="entry name" value="MgtE membrane domain-like"/>
    <property type="match status" value="1"/>
</dbReference>